<evidence type="ECO:0000313" key="4">
    <source>
        <dbReference type="Proteomes" id="UP000283509"/>
    </source>
</evidence>
<feature type="compositionally biased region" description="Low complexity" evidence="1">
    <location>
        <begin position="612"/>
        <end position="624"/>
    </location>
</feature>
<feature type="compositionally biased region" description="Basic and acidic residues" evidence="1">
    <location>
        <begin position="1707"/>
        <end position="1717"/>
    </location>
</feature>
<accession>A0A423SP15</accession>
<feature type="region of interest" description="Disordered" evidence="1">
    <location>
        <begin position="910"/>
        <end position="1241"/>
    </location>
</feature>
<feature type="region of interest" description="Disordered" evidence="1">
    <location>
        <begin position="2044"/>
        <end position="2093"/>
    </location>
</feature>
<dbReference type="PROSITE" id="PS51257">
    <property type="entry name" value="PROKAR_LIPOPROTEIN"/>
    <property type="match status" value="1"/>
</dbReference>
<feature type="region of interest" description="Disordered" evidence="1">
    <location>
        <begin position="818"/>
        <end position="876"/>
    </location>
</feature>
<feature type="compositionally biased region" description="Low complexity" evidence="1">
    <location>
        <begin position="1721"/>
        <end position="1736"/>
    </location>
</feature>
<feature type="compositionally biased region" description="Low complexity" evidence="1">
    <location>
        <begin position="3047"/>
        <end position="3086"/>
    </location>
</feature>
<dbReference type="GO" id="GO:0070382">
    <property type="term" value="C:exocytic vesicle"/>
    <property type="evidence" value="ECO:0007669"/>
    <property type="project" value="TreeGrafter"/>
</dbReference>
<dbReference type="GO" id="GO:0006887">
    <property type="term" value="P:exocytosis"/>
    <property type="evidence" value="ECO:0007669"/>
    <property type="project" value="TreeGrafter"/>
</dbReference>
<organism evidence="3 4">
    <name type="scientific">Penaeus vannamei</name>
    <name type="common">Whiteleg shrimp</name>
    <name type="synonym">Litopenaeus vannamei</name>
    <dbReference type="NCBI Taxonomy" id="6689"/>
    <lineage>
        <taxon>Eukaryota</taxon>
        <taxon>Metazoa</taxon>
        <taxon>Ecdysozoa</taxon>
        <taxon>Arthropoda</taxon>
        <taxon>Crustacea</taxon>
        <taxon>Multicrustacea</taxon>
        <taxon>Malacostraca</taxon>
        <taxon>Eumalacostraca</taxon>
        <taxon>Eucarida</taxon>
        <taxon>Decapoda</taxon>
        <taxon>Dendrobranchiata</taxon>
        <taxon>Penaeoidea</taxon>
        <taxon>Penaeidae</taxon>
        <taxon>Penaeus</taxon>
    </lineage>
</organism>
<feature type="region of interest" description="Disordered" evidence="1">
    <location>
        <begin position="1988"/>
        <end position="2007"/>
    </location>
</feature>
<feature type="compositionally biased region" description="Low complexity" evidence="1">
    <location>
        <begin position="2867"/>
        <end position="2881"/>
    </location>
</feature>
<feature type="region of interest" description="Disordered" evidence="1">
    <location>
        <begin position="658"/>
        <end position="689"/>
    </location>
</feature>
<dbReference type="GO" id="GO:0005886">
    <property type="term" value="C:plasma membrane"/>
    <property type="evidence" value="ECO:0007669"/>
    <property type="project" value="TreeGrafter"/>
</dbReference>
<dbReference type="PANTHER" id="PTHR45716:SF2">
    <property type="entry name" value="BITESIZE, ISOFORM I"/>
    <property type="match status" value="1"/>
</dbReference>
<feature type="compositionally biased region" description="Basic and acidic residues" evidence="1">
    <location>
        <begin position="2981"/>
        <end position="3019"/>
    </location>
</feature>
<feature type="compositionally biased region" description="Basic and acidic residues" evidence="1">
    <location>
        <begin position="998"/>
        <end position="1023"/>
    </location>
</feature>
<feature type="region of interest" description="Disordered" evidence="1">
    <location>
        <begin position="2867"/>
        <end position="2963"/>
    </location>
</feature>
<feature type="region of interest" description="Disordered" evidence="1">
    <location>
        <begin position="2975"/>
        <end position="3147"/>
    </location>
</feature>
<feature type="region of interest" description="Disordered" evidence="1">
    <location>
        <begin position="2168"/>
        <end position="2188"/>
    </location>
</feature>
<evidence type="ECO:0000256" key="1">
    <source>
        <dbReference type="SAM" id="MobiDB-lite"/>
    </source>
</evidence>
<feature type="region of interest" description="Disordered" evidence="1">
    <location>
        <begin position="2788"/>
        <end position="2807"/>
    </location>
</feature>
<name>A0A423SP15_PENVA</name>
<feature type="compositionally biased region" description="Basic residues" evidence="1">
    <location>
        <begin position="3100"/>
        <end position="3110"/>
    </location>
</feature>
<evidence type="ECO:0000259" key="2">
    <source>
        <dbReference type="Pfam" id="PF02318"/>
    </source>
</evidence>
<dbReference type="InterPro" id="IPR041282">
    <property type="entry name" value="FYVE_2"/>
</dbReference>
<dbReference type="GO" id="GO:0042043">
    <property type="term" value="F:neurexin family protein binding"/>
    <property type="evidence" value="ECO:0007669"/>
    <property type="project" value="TreeGrafter"/>
</dbReference>
<dbReference type="Pfam" id="PF02318">
    <property type="entry name" value="FYVE_2"/>
    <property type="match status" value="1"/>
</dbReference>
<feature type="region of interest" description="Disordered" evidence="1">
    <location>
        <begin position="140"/>
        <end position="532"/>
    </location>
</feature>
<feature type="compositionally biased region" description="Low complexity" evidence="1">
    <location>
        <begin position="1439"/>
        <end position="1456"/>
    </location>
</feature>
<sequence>MGTRYPRYGLVVVSIFPLSVSCRLKTELSWLRRRGAVRADEDEGAASRTCGRCRAELGLIINRGAPCRACRQRVCKQCREYSVNGRDWVCTVCQKQIDIQLATGEWMNEFVRRPSRRRESKVYVPPADVVKRSLIKRSWTISSPPTGDRTSPELRAHSGRPVPTPRKAPRGHYAPADENEPPWDAPQYPPRAAPPRRYSMSSFDGVPPSSRHLKGPAPAPPRAHYHDTRERSPQSPFGHHSPLGHHSPQRYSSPESPPVPQRRRVLPDLPPHPGPGPLGTPERPSTLPRKLREPRHSSRQSPPAQLDPNRFHSMPRTRTRSPSGQGRGRSEPAHRPQSPHAIMHDPGARAAQTRHPERPPRPPREISHALRPGRPPEQGTPNSSLRRHPHVTSGGPRLARSDADLGSLGRLNRSDVEGVSLSRSRTEVDATPVINNRIPASRADSGVSGSSRGGTSDNSDYDMDPSNPFKKMPGPRGRPGGNPTTVNSGFATTGRPRKPSHNPAGVRRSRSFQVGSTRLEDEFPHLKESLSGQVARYVKELEKGIQMTVENMMPKKPPLPPGETPRAPASPSKDSSVSGRSRSLGRRPKDRSAGSPSDASDGSRQELEERSSSSCPHSEPSSGPRNSDTASDIVLDAQRMVPEGDDYKLVFISSDSSKDSELNSSIDSDTSASPSRRVSSASAVNDSDTAGFIDESDWDYFDSLDTAELHAMLRQTEAVQAEAQALQAALMGAFTPPDNVLSAVQGGRWFRRGDSTRSSAERSVDELSCHDQVRALGSPHDSPALREYRKRVLTEIQNYYGVNQGTGMASRPEWYSYLTRHHQGPPSPAPPRLSPLSQQGKDKPSKQSAARHRGSSGKAGPGVAAAVAGGARKSSRDICIQTDPALNTSWEEDDLTPEPLGHAPSSFIKAQAAHETRTHAHTTSSRAVSAGMSLPREAGVESTRAGRREGEGGGSGGRGRERGETSVAQPSDSEADERLLDNSSCVSSDLGGDSASDFEYRDDRGASVKCVKSDLKEGRKSEDGEASVLGAECKRDHGGPGGGEEAPRSPRIAAATTAHAHPSHNTRPSPPQPAPRRTMSALRSQHKLPAEASQPQENGGDLDASERVIPSEGASQTDSPAAPISLVPEDDSPPSSNTSEAEDTDEEMHVSRSYNISLVGEVDGGSETENLPEGEVGKHLEAEEHDSSTSSSSGSDTDEEKHVSREYTLTRSSSTDSGLEKAHSEALDDEEDEESPPVVSLKQEVNVIEAVNEAVSADIVDTTFDDVTAGGGEGEEKEEEATAVAVNKVLCDLSEGDGVDGNAEVETTDNSVEETVEKEENSSQHVETRDVQQSEAVASVRETEECNEESVSVLAEAEGEGVVVEGDGVVNEGENVLKKTEVASTSESGDVSVEKCEVTSGDNMVEDEKMVQSVEGNDGAVVSVSDGARVEGDVSVDNADTSTETSAVSEAEAALAQDEKTSPVEENAISSVSADPSEEDKTVASGGALDDSANNEGADEPCREEVTQAEVTESSSQAEAVPEGSAPPVDSREEATPEEEPVNEEAAVAPGGDTSPEEVPSGSHDDGAAGGGGSAALGDEAAVCEEGEAEAGPAATPSGDALTVSARESEPTRESEGSGTDAESNSGVATLSGGGGGESPEPAGTSAVDAGSVQVEHSAAASANHTSVPHDAPAGPHTSPLAPSADTANPQSQPEDTEALPCVAKDSTQEDGVKCESEVNSAGRESSESGHSSAGESEVEPDDQGNVVKISVTEQDHDPPDDGVSIPVGVVGGEGVKQEVRRFAVRRVRSPEVVSRHTPPVPSRRTKRSSSSDGVSSSSDIERSDADASDSADTVVEGGKLHAELRRFALQQRPNLHDHDDKSRDSDGPSSADSVLHGADSESQCSDNSEEGNLVSIVSVGDEDDSNTRLSSHGRIYIRSDSTDSDVQIKPTCIVVTGSSGAESGEDGDADGDGINVNAERNIKNEGNDVTILEVTSDGRRGHVMSVHVTSPDSSRSASPARRSQVSELQSMILTTRERQQQFRRSPTEMKESSSGLANYFTLTLGTDSPHAPRRFNKTPEIRRRKVDRPEIVESPATTSPTSPNPTPDHSEGDLLAYEEHHGIDIEEDYSIPHDYDSGEDAERIVPFPDEAMFEEDISFDEAHHFNEADEFSGGDSFIENEVDGKFDSMEDGESIHSESYYSESSGDEIMEREDELRGYCNRAIDFTLHTIIEESCEESDYERKPKDEDGAKAAPSELEKYFYYGLGNGPVDPMRYANEESEYSDTFSETSSSIFSEGLDVDSKFDEDIDPAELASSRLEKYFLLRFERQPSIRSVGEDSELHTDESGSVGSDSEGSPSPEQPRKKLVRRPRGFRPGVANRCLATSERADGAPSDGSHHSEGDEVDRTLVSGEDEGSTESEETAFDKADGQFDTIKRRKKKKSSSDYSDKRSDSDKSELRGLEHIDIEHREEICDLKNAEALKSLVQEAEKVTKRVTIECDKDGREKHDEKEEKEGDLADRKYQSRDSGFIGSSDDLLKDKPEDTSKEQKAGMSSESSLEDGEGSRSKDKDQDPLSKGEENKSDSFDNDSNNNKSENEERSGGEGKVSRSSTGSSVDLPPFCPNKARNKICRKDSFNNWSSDEETNMMMSKMRAFFKTMISNTREAPKGQRVKPPQLLAFEAKLTNLMKTVPGINDEQVKEIVEYLSSEDTWSDSYDSSDYTSSDLEGAYALLDQADPEMKSDLQEQISASCQQIIQKFDQSREPSDTDSAHSLFGGRACSESSEDASPSSRDTVFVYQRLMSSISRMKPDSDRGSIGSGSQGASPPLLAKVMHHIGNRLVALMHEVSGGSENGDDDSLSGGHPVTSSPKVPLFIPRKHKSVDSISIDSSVEKSSLTSTSFESEDSPTDTEQSPESDPGTPKARRRQGPLSIISERSSAEDFTSLESERTVFASHDSPRHHARLDAGRPQQATASQRSLEERGVTNIQYFVTEGSNNEVEEARKAKSHMSLEKIHQEEVKTTGERSESLGDLLDRVRSSEFSSSYEQLDSDSTLKASDSLDCHIGSSSSNFRLNASSRGSLTTSSRGSLAASSRGSLNAGSRGSLQGSSGPEEEDEKKPKKLSFFRYARRSSMPDTSKDRMSPEVRSTTLPRSNPTQVASTASLPRSQSALLNKVPAAVTSSAHTHFSSPPSTLDRLTGGTTGPRSARYHAPGYRPPPATTTPKRTVSTPGLPSSLRKDVVSSWAPQGKARPAPRGRRGRGGERPWLLVFLLGNPLPRDTLSFGAVMVLVWWCLRSVVALSGRYFPEAPPPLPPSPKLFLPPSSPFSLPSFPPPDFLSLFSPPDFLSHSSPSVLPPLPSLPSLLPCPLLPPSSPAPPSWPMDRCVSPSGSGGVQVRSGGRSRSPAVELDT</sequence>
<feature type="compositionally biased region" description="Polar residues" evidence="1">
    <location>
        <begin position="3020"/>
        <end position="3037"/>
    </location>
</feature>
<feature type="region of interest" description="Disordered" evidence="1">
    <location>
        <begin position="1413"/>
        <end position="1930"/>
    </location>
</feature>
<feature type="compositionally biased region" description="Low complexity" evidence="1">
    <location>
        <begin position="1991"/>
        <end position="2004"/>
    </location>
</feature>
<reference evidence="3 4" key="1">
    <citation type="submission" date="2018-04" db="EMBL/GenBank/DDBJ databases">
        <authorList>
            <person name="Zhang X."/>
            <person name="Yuan J."/>
            <person name="Li F."/>
            <person name="Xiang J."/>
        </authorList>
    </citation>
    <scope>NUCLEOTIDE SEQUENCE [LARGE SCALE GENOMIC DNA]</scope>
    <source>
        <tissue evidence="3">Muscle</tissue>
    </source>
</reference>
<dbReference type="InterPro" id="IPR011011">
    <property type="entry name" value="Znf_FYVE_PHD"/>
</dbReference>
<feature type="compositionally biased region" description="Polar residues" evidence="1">
    <location>
        <begin position="1509"/>
        <end position="1518"/>
    </location>
</feature>
<proteinExistence type="predicted"/>
<feature type="region of interest" description="Disordered" evidence="1">
    <location>
        <begin position="2740"/>
        <end position="2773"/>
    </location>
</feature>
<feature type="compositionally biased region" description="Polar residues" evidence="1">
    <location>
        <begin position="3126"/>
        <end position="3147"/>
    </location>
</feature>
<feature type="compositionally biased region" description="Basic and acidic residues" evidence="1">
    <location>
        <begin position="2470"/>
        <end position="2506"/>
    </location>
</feature>
<keyword evidence="4" id="KW-1185">Reference proteome</keyword>
<feature type="compositionally biased region" description="Low complexity" evidence="1">
    <location>
        <begin position="2328"/>
        <end position="2340"/>
    </location>
</feature>
<feature type="compositionally biased region" description="Acidic residues" evidence="1">
    <location>
        <begin position="2883"/>
        <end position="2895"/>
    </location>
</feature>
<feature type="compositionally biased region" description="Basic and acidic residues" evidence="1">
    <location>
        <begin position="1175"/>
        <end position="1187"/>
    </location>
</feature>
<dbReference type="PANTHER" id="PTHR45716">
    <property type="entry name" value="BITESIZE, ISOFORM I"/>
    <property type="match status" value="1"/>
</dbReference>
<feature type="region of interest" description="Disordered" evidence="1">
    <location>
        <begin position="3163"/>
        <end position="3241"/>
    </location>
</feature>
<feature type="compositionally biased region" description="Polar residues" evidence="1">
    <location>
        <begin position="140"/>
        <end position="149"/>
    </location>
</feature>
<feature type="compositionally biased region" description="Basic and acidic residues" evidence="1">
    <location>
        <begin position="2377"/>
        <end position="2388"/>
    </location>
</feature>
<feature type="compositionally biased region" description="Pro residues" evidence="1">
    <location>
        <begin position="268"/>
        <end position="278"/>
    </location>
</feature>
<feature type="compositionally biased region" description="Low complexity" evidence="1">
    <location>
        <begin position="440"/>
        <end position="457"/>
    </location>
</feature>
<feature type="region of interest" description="Disordered" evidence="1">
    <location>
        <begin position="1294"/>
        <end position="1345"/>
    </location>
</feature>
<feature type="compositionally biased region" description="Polar residues" evidence="1">
    <location>
        <begin position="1207"/>
        <end position="1217"/>
    </location>
</feature>
<feature type="region of interest" description="Disordered" evidence="1">
    <location>
        <begin position="2829"/>
        <end position="2855"/>
    </location>
</feature>
<feature type="compositionally biased region" description="Basic and acidic residues" evidence="1">
    <location>
        <begin position="2741"/>
        <end position="2751"/>
    </location>
</feature>
<feature type="compositionally biased region" description="Pro residues" evidence="1">
    <location>
        <begin position="183"/>
        <end position="193"/>
    </location>
</feature>
<gene>
    <name evidence="3" type="ORF">C7M84_016079</name>
</gene>
<dbReference type="EMBL" id="QCYY01003015">
    <property type="protein sequence ID" value="ROT65923.1"/>
    <property type="molecule type" value="Genomic_DNA"/>
</dbReference>
<protein>
    <recommendedName>
        <fullName evidence="2">FYVE-type zinc finger domain-containing protein</fullName>
    </recommendedName>
</protein>
<feature type="compositionally biased region" description="Basic and acidic residues" evidence="1">
    <location>
        <begin position="2544"/>
        <end position="2566"/>
    </location>
</feature>
<feature type="compositionally biased region" description="Basic and acidic residues" evidence="1">
    <location>
        <begin position="2424"/>
        <end position="2449"/>
    </location>
</feature>
<feature type="compositionally biased region" description="Polar residues" evidence="1">
    <location>
        <begin position="3163"/>
        <end position="3173"/>
    </location>
</feature>
<feature type="compositionally biased region" description="Acidic residues" evidence="1">
    <location>
        <begin position="2393"/>
        <end position="2404"/>
    </location>
</feature>
<dbReference type="CDD" id="cd15747">
    <property type="entry name" value="FYVE_Slp3_4_5"/>
    <property type="match status" value="1"/>
</dbReference>
<feature type="compositionally biased region" description="Basic and acidic residues" evidence="1">
    <location>
        <begin position="2937"/>
        <end position="2947"/>
    </location>
</feature>
<reference evidence="3 4" key="2">
    <citation type="submission" date="2019-01" db="EMBL/GenBank/DDBJ databases">
        <title>The decoding of complex shrimp genome reveals the adaptation for benthos swimmer, frequently molting mechanism and breeding impact on genome.</title>
        <authorList>
            <person name="Sun Y."/>
            <person name="Gao Y."/>
            <person name="Yu Y."/>
        </authorList>
    </citation>
    <scope>NUCLEOTIDE SEQUENCE [LARGE SCALE GENOMIC DNA]</scope>
    <source>
        <tissue evidence="3">Muscle</tissue>
    </source>
</reference>
<dbReference type="SUPFAM" id="SSF57903">
    <property type="entry name" value="FYVE/PHD zinc finger"/>
    <property type="match status" value="1"/>
</dbReference>
<feature type="compositionally biased region" description="Basic and acidic residues" evidence="1">
    <location>
        <begin position="1855"/>
        <end position="1867"/>
    </location>
</feature>
<feature type="domain" description="FYVE-type zinc finger" evidence="2">
    <location>
        <begin position="44"/>
        <end position="108"/>
    </location>
</feature>
<feature type="compositionally biased region" description="Low complexity" evidence="1">
    <location>
        <begin position="1809"/>
        <end position="1819"/>
    </location>
</feature>
<evidence type="ECO:0000313" key="3">
    <source>
        <dbReference type="EMBL" id="ROT65923.1"/>
    </source>
</evidence>
<feature type="region of interest" description="Disordered" evidence="1">
    <location>
        <begin position="548"/>
        <end position="629"/>
    </location>
</feature>
<dbReference type="Proteomes" id="UP000283509">
    <property type="component" value="Unassembled WGS sequence"/>
</dbReference>
<comment type="caution">
    <text evidence="3">The sequence shown here is derived from an EMBL/GenBank/DDBJ whole genome shotgun (WGS) entry which is preliminary data.</text>
</comment>
<dbReference type="STRING" id="6689.A0A423SP15"/>
<feature type="region of interest" description="Disordered" evidence="1">
    <location>
        <begin position="2315"/>
        <end position="2449"/>
    </location>
</feature>
<feature type="compositionally biased region" description="Basic and acidic residues" evidence="1">
    <location>
        <begin position="2315"/>
        <end position="2327"/>
    </location>
</feature>
<feature type="compositionally biased region" description="Basic and acidic residues" evidence="1">
    <location>
        <begin position="2168"/>
        <end position="2177"/>
    </location>
</feature>
<feature type="region of interest" description="Disordered" evidence="1">
    <location>
        <begin position="3355"/>
        <end position="3391"/>
    </location>
</feature>
<feature type="compositionally biased region" description="Basic and acidic residues" evidence="1">
    <location>
        <begin position="2058"/>
        <end position="2072"/>
    </location>
</feature>
<feature type="compositionally biased region" description="Polar residues" evidence="1">
    <location>
        <begin position="2915"/>
        <end position="2926"/>
    </location>
</feature>
<feature type="compositionally biased region" description="Basic and acidic residues" evidence="1">
    <location>
        <begin position="1318"/>
        <end position="1332"/>
    </location>
</feature>
<dbReference type="InterPro" id="IPR013083">
    <property type="entry name" value="Znf_RING/FYVE/PHD"/>
</dbReference>
<feature type="compositionally biased region" description="Basic and acidic residues" evidence="1">
    <location>
        <begin position="518"/>
        <end position="528"/>
    </location>
</feature>
<feature type="compositionally biased region" description="Low complexity" evidence="1">
    <location>
        <begin position="662"/>
        <end position="689"/>
    </location>
</feature>
<feature type="compositionally biased region" description="Basic and acidic residues" evidence="1">
    <location>
        <begin position="601"/>
        <end position="611"/>
    </location>
</feature>
<feature type="compositionally biased region" description="Basic and acidic residues" evidence="1">
    <location>
        <begin position="2576"/>
        <end position="2588"/>
    </location>
</feature>
<feature type="compositionally biased region" description="Low complexity" evidence="1">
    <location>
        <begin position="3366"/>
        <end position="3385"/>
    </location>
</feature>
<feature type="compositionally biased region" description="Basic and acidic residues" evidence="1">
    <location>
        <begin position="354"/>
        <end position="368"/>
    </location>
</feature>
<feature type="compositionally biased region" description="Low complexity" evidence="1">
    <location>
        <begin position="570"/>
        <end position="582"/>
    </location>
</feature>
<feature type="compositionally biased region" description="Basic and acidic residues" evidence="1">
    <location>
        <begin position="1607"/>
        <end position="1616"/>
    </location>
</feature>
<feature type="compositionally biased region" description="Low complexity" evidence="1">
    <location>
        <begin position="856"/>
        <end position="872"/>
    </location>
</feature>
<feature type="region of interest" description="Disordered" evidence="1">
    <location>
        <begin position="2470"/>
        <end position="2608"/>
    </location>
</feature>
<dbReference type="OrthoDB" id="195679at2759"/>
<dbReference type="Gene3D" id="3.30.40.10">
    <property type="entry name" value="Zinc/RING finger domain, C3HC4 (zinc finger)"/>
    <property type="match status" value="1"/>
</dbReference>
<feature type="compositionally biased region" description="Basic and acidic residues" evidence="1">
    <location>
        <begin position="2517"/>
        <end position="2531"/>
    </location>
</feature>